<dbReference type="InterPro" id="IPR052932">
    <property type="entry name" value="OprB_Porin"/>
</dbReference>
<evidence type="ECO:0000313" key="3">
    <source>
        <dbReference type="EMBL" id="TDK67254.1"/>
    </source>
</evidence>
<dbReference type="Gene3D" id="2.40.160.180">
    <property type="entry name" value="Carbohydrate-selective porin OprB"/>
    <property type="match status" value="1"/>
</dbReference>
<dbReference type="OrthoDB" id="545475at2"/>
<reference evidence="3 4" key="1">
    <citation type="submission" date="2019-03" db="EMBL/GenBank/DDBJ databases">
        <title>Sapientia aquatica gen. nov., sp. nov., isolated from a crater lake.</title>
        <authorList>
            <person name="Felfoldi T."/>
            <person name="Szabo A."/>
            <person name="Toth E."/>
            <person name="Schumann P."/>
            <person name="Keki Z."/>
            <person name="Marialigeti K."/>
            <person name="Mathe I."/>
        </authorList>
    </citation>
    <scope>NUCLEOTIDE SEQUENCE [LARGE SCALE GENOMIC DNA]</scope>
    <source>
        <strain evidence="3 4">SA-152</strain>
    </source>
</reference>
<evidence type="ECO:0000256" key="1">
    <source>
        <dbReference type="ARBA" id="ARBA00008769"/>
    </source>
</evidence>
<proteinExistence type="inferred from homology"/>
<dbReference type="GO" id="GO:0015288">
    <property type="term" value="F:porin activity"/>
    <property type="evidence" value="ECO:0007669"/>
    <property type="project" value="InterPro"/>
</dbReference>
<dbReference type="InterPro" id="IPR038673">
    <property type="entry name" value="OprB_sf"/>
</dbReference>
<organism evidence="3 4">
    <name type="scientific">Sapientia aquatica</name>
    <dbReference type="NCBI Taxonomy" id="1549640"/>
    <lineage>
        <taxon>Bacteria</taxon>
        <taxon>Pseudomonadati</taxon>
        <taxon>Pseudomonadota</taxon>
        <taxon>Betaproteobacteria</taxon>
        <taxon>Burkholderiales</taxon>
        <taxon>Oxalobacteraceae</taxon>
        <taxon>Sapientia</taxon>
    </lineage>
</organism>
<dbReference type="Proteomes" id="UP000294829">
    <property type="component" value="Unassembled WGS sequence"/>
</dbReference>
<dbReference type="InterPro" id="IPR007049">
    <property type="entry name" value="Carb-sel_porin_OprB"/>
</dbReference>
<dbReference type="PANTHER" id="PTHR37944:SF1">
    <property type="entry name" value="PORIN B"/>
    <property type="match status" value="1"/>
</dbReference>
<feature type="signal peptide" evidence="2">
    <location>
        <begin position="1"/>
        <end position="32"/>
    </location>
</feature>
<dbReference type="AlphaFoldDB" id="A0A4R5W3C9"/>
<keyword evidence="2" id="KW-0732">Signal</keyword>
<keyword evidence="4" id="KW-1185">Reference proteome</keyword>
<accession>A0A4R5W3C9</accession>
<dbReference type="PANTHER" id="PTHR37944">
    <property type="entry name" value="PORIN B"/>
    <property type="match status" value="1"/>
</dbReference>
<protein>
    <submittedName>
        <fullName evidence="3">Carbohydrate porin</fullName>
    </submittedName>
</protein>
<dbReference type="GO" id="GO:0016020">
    <property type="term" value="C:membrane"/>
    <property type="evidence" value="ECO:0007669"/>
    <property type="project" value="InterPro"/>
</dbReference>
<sequence>MPNNNKTTSKLANVTVLSTMIAAIVLANSTYAAPPPISIAAGAGDNNAVSSNSLFGFVDGIDRSNNLLGDMWGARSELSKYGMTFSLQETSESLGNVTGGTQKGFEYDGLTQAVLQLNTQRAFGWHGGLFNVSALQIHGKNLSSNNLQSLQTASGIEADRGFRLWELWYDQKFLDEDRLDLKVGQQSVDQEFIVSSNSLMFVNTMFGWPMLPSANMPGGGPAYPLSALGIRLSARPIDGMTVLAGVFNGSPTGKSTDGDPQQINKHGVSFPLGDGTLTMVELQFSYPALGSMVQADEDAPLGRTYRIGAWYNSQQFADQRFNQAGLPLANPNNDQNALQHHGNFSYYAVADQLVWRDAQELNRTLAVFARAMATPLADRNLIDASLNVGLVLHCPFAYRTTDSIGLAFSYAHVSNRASGLDRDTAQYNATYNPARTSEKLVELTYQYQVKPWLQLQPDIQYVINPGGGLANPNDIGHRIKNELVLGLRTNIAF</sequence>
<dbReference type="Pfam" id="PF04966">
    <property type="entry name" value="OprB"/>
    <property type="match status" value="1"/>
</dbReference>
<feature type="chain" id="PRO_5020842828" evidence="2">
    <location>
        <begin position="33"/>
        <end position="493"/>
    </location>
</feature>
<evidence type="ECO:0000313" key="4">
    <source>
        <dbReference type="Proteomes" id="UP000294829"/>
    </source>
</evidence>
<name>A0A4R5W3C9_9BURK</name>
<dbReference type="EMBL" id="SMYL01000002">
    <property type="protein sequence ID" value="TDK67254.1"/>
    <property type="molecule type" value="Genomic_DNA"/>
</dbReference>
<evidence type="ECO:0000256" key="2">
    <source>
        <dbReference type="RuleBase" id="RU363072"/>
    </source>
</evidence>
<dbReference type="RefSeq" id="WP_133326324.1">
    <property type="nucleotide sequence ID" value="NZ_SMYL01000002.1"/>
</dbReference>
<comment type="caution">
    <text evidence="3">The sequence shown here is derived from an EMBL/GenBank/DDBJ whole genome shotgun (WGS) entry which is preliminary data.</text>
</comment>
<gene>
    <name evidence="3" type="ORF">E2I14_05700</name>
</gene>
<comment type="similarity">
    <text evidence="1 2">Belongs to the OprB family.</text>
</comment>
<dbReference type="GO" id="GO:0008643">
    <property type="term" value="P:carbohydrate transport"/>
    <property type="evidence" value="ECO:0007669"/>
    <property type="project" value="InterPro"/>
</dbReference>